<dbReference type="InterPro" id="IPR018076">
    <property type="entry name" value="T2SS_GspF_dom"/>
</dbReference>
<dbReference type="PANTHER" id="PTHR35007">
    <property type="entry name" value="INTEGRAL MEMBRANE PROTEIN-RELATED"/>
    <property type="match status" value="1"/>
</dbReference>
<keyword evidence="2" id="KW-1003">Cell membrane</keyword>
<keyword evidence="9" id="KW-1185">Reference proteome</keyword>
<sequence length="297" mass="30913">MTAALFLGIGLGLGLWLIALWLVPPRPALGTLLHRPDGGPVDPNVGGDGGLGWAGLVGRLAARVLRGIGLPGARLHRDLAVLDTPVAGHLAEKAVLAALGLLTPGLGHLLLALLGAAPPWPVPIVAAVVLAGIGFVVPDLRVGREAAARREEFRHALSVYLDLVWITLAGGAGVDSALHQCAAIGHGFAFTRLRRALADAHLIRSTPWATLRRLGEHLDITELTELAATISLAGHEGARVRTSLAAKAQALRTRQLTTAEGAAQAATERMSLPVMCLFLGFLVFIGYPALAHVLTGL</sequence>
<evidence type="ECO:0000313" key="9">
    <source>
        <dbReference type="Proteomes" id="UP000185511"/>
    </source>
</evidence>
<organism evidence="8 9">
    <name type="scientific">Actinoalloteichus fjordicus</name>
    <dbReference type="NCBI Taxonomy" id="1612552"/>
    <lineage>
        <taxon>Bacteria</taxon>
        <taxon>Bacillati</taxon>
        <taxon>Actinomycetota</taxon>
        <taxon>Actinomycetes</taxon>
        <taxon>Pseudonocardiales</taxon>
        <taxon>Pseudonocardiaceae</taxon>
        <taxon>Actinoalloteichus</taxon>
    </lineage>
</organism>
<accession>A0AAC9LEI2</accession>
<dbReference type="GO" id="GO:0005886">
    <property type="term" value="C:plasma membrane"/>
    <property type="evidence" value="ECO:0007669"/>
    <property type="project" value="UniProtKB-SubCell"/>
</dbReference>
<dbReference type="KEGG" id="acad:UA74_16120"/>
<dbReference type="AlphaFoldDB" id="A0AAC9LEI2"/>
<comment type="subcellular location">
    <subcellularLocation>
        <location evidence="1">Cell membrane</location>
        <topology evidence="1">Multi-pass membrane protein</topology>
    </subcellularLocation>
</comment>
<evidence type="ECO:0000313" key="8">
    <source>
        <dbReference type="EMBL" id="APU15272.1"/>
    </source>
</evidence>
<evidence type="ECO:0000256" key="6">
    <source>
        <dbReference type="SAM" id="Phobius"/>
    </source>
</evidence>
<feature type="domain" description="Type II secretion system protein GspF" evidence="7">
    <location>
        <begin position="161"/>
        <end position="288"/>
    </location>
</feature>
<feature type="transmembrane region" description="Helical" evidence="6">
    <location>
        <begin position="94"/>
        <end position="114"/>
    </location>
</feature>
<protein>
    <submittedName>
        <fullName evidence="8">Flp pilus assembly protein TadB</fullName>
    </submittedName>
</protein>
<evidence type="ECO:0000256" key="3">
    <source>
        <dbReference type="ARBA" id="ARBA00022692"/>
    </source>
</evidence>
<dbReference type="Pfam" id="PF00482">
    <property type="entry name" value="T2SSF"/>
    <property type="match status" value="1"/>
</dbReference>
<keyword evidence="4 6" id="KW-1133">Transmembrane helix</keyword>
<keyword evidence="3 6" id="KW-0812">Transmembrane</keyword>
<dbReference type="Proteomes" id="UP000185511">
    <property type="component" value="Chromosome"/>
</dbReference>
<name>A0AAC9LEI2_9PSEU</name>
<proteinExistence type="predicted"/>
<evidence type="ECO:0000256" key="4">
    <source>
        <dbReference type="ARBA" id="ARBA00022989"/>
    </source>
</evidence>
<evidence type="ECO:0000256" key="2">
    <source>
        <dbReference type="ARBA" id="ARBA00022475"/>
    </source>
</evidence>
<keyword evidence="5 6" id="KW-0472">Membrane</keyword>
<evidence type="ECO:0000256" key="5">
    <source>
        <dbReference type="ARBA" id="ARBA00023136"/>
    </source>
</evidence>
<feature type="transmembrane region" description="Helical" evidence="6">
    <location>
        <begin position="274"/>
        <end position="294"/>
    </location>
</feature>
<evidence type="ECO:0000259" key="7">
    <source>
        <dbReference type="Pfam" id="PF00482"/>
    </source>
</evidence>
<gene>
    <name evidence="8" type="ORF">UA74_16120</name>
</gene>
<reference evidence="9" key="1">
    <citation type="submission" date="2016-06" db="EMBL/GenBank/DDBJ databases">
        <title>Complete genome sequence of Actinoalloteichus fjordicus DSM 46855 (=ADI127-17), type strain of the new species Actinoalloteichus fjordicus.</title>
        <authorList>
            <person name="Ruckert C."/>
            <person name="Nouioui I."/>
            <person name="Willmese J."/>
            <person name="van Wezel G."/>
            <person name="Klenk H.-P."/>
            <person name="Kalinowski J."/>
            <person name="Zotchev S.B."/>
        </authorList>
    </citation>
    <scope>NUCLEOTIDE SEQUENCE [LARGE SCALE GENOMIC DNA]</scope>
    <source>
        <strain evidence="9">ADI127-7</strain>
    </source>
</reference>
<dbReference type="RefSeq" id="WP_075764760.1">
    <property type="nucleotide sequence ID" value="NZ_CP016076.1"/>
</dbReference>
<evidence type="ECO:0000256" key="1">
    <source>
        <dbReference type="ARBA" id="ARBA00004651"/>
    </source>
</evidence>
<dbReference type="PANTHER" id="PTHR35007:SF1">
    <property type="entry name" value="PILUS ASSEMBLY PROTEIN"/>
    <property type="match status" value="1"/>
</dbReference>
<feature type="transmembrane region" description="Helical" evidence="6">
    <location>
        <begin position="120"/>
        <end position="140"/>
    </location>
</feature>
<dbReference type="EMBL" id="CP016076">
    <property type="protein sequence ID" value="APU15272.1"/>
    <property type="molecule type" value="Genomic_DNA"/>
</dbReference>